<accession>B0C9J9</accession>
<dbReference type="Proteomes" id="UP000000268">
    <property type="component" value="Chromosome"/>
</dbReference>
<gene>
    <name evidence="2" type="ordered locus">AM1_4029</name>
</gene>
<dbReference type="EMBL" id="CP000828">
    <property type="protein sequence ID" value="ABW29012.1"/>
    <property type="molecule type" value="Genomic_DNA"/>
</dbReference>
<dbReference type="InterPro" id="IPR005653">
    <property type="entry name" value="OstA-like_N"/>
</dbReference>
<dbReference type="OrthoDB" id="462272at2"/>
<evidence type="ECO:0000259" key="1">
    <source>
        <dbReference type="Pfam" id="PF03968"/>
    </source>
</evidence>
<feature type="domain" description="Organic solvent tolerance-like N-terminal" evidence="1">
    <location>
        <begin position="71"/>
        <end position="116"/>
    </location>
</feature>
<dbReference type="STRING" id="329726.AM1_4029"/>
<keyword evidence="3" id="KW-1185">Reference proteome</keyword>
<dbReference type="Gene3D" id="2.60.450.10">
    <property type="entry name" value="Lipopolysaccharide (LPS) transport protein A like domain"/>
    <property type="match status" value="1"/>
</dbReference>
<dbReference type="RefSeq" id="WP_010474957.1">
    <property type="nucleotide sequence ID" value="NC_009925.1"/>
</dbReference>
<protein>
    <recommendedName>
        <fullName evidence="1">Organic solvent tolerance-like N-terminal domain-containing protein</fullName>
    </recommendedName>
</protein>
<evidence type="ECO:0000313" key="3">
    <source>
        <dbReference type="Proteomes" id="UP000000268"/>
    </source>
</evidence>
<reference evidence="2 3" key="1">
    <citation type="journal article" date="2008" name="Proc. Natl. Acad. Sci. U.S.A.">
        <title>Niche adaptation and genome expansion in the chlorophyll d-producing cyanobacterium Acaryochloris marina.</title>
        <authorList>
            <person name="Swingley W.D."/>
            <person name="Chen M."/>
            <person name="Cheung P.C."/>
            <person name="Conrad A.L."/>
            <person name="Dejesa L.C."/>
            <person name="Hao J."/>
            <person name="Honchak B.M."/>
            <person name="Karbach L.E."/>
            <person name="Kurdoglu A."/>
            <person name="Lahiri S."/>
            <person name="Mastrian S.D."/>
            <person name="Miyashita H."/>
            <person name="Page L."/>
            <person name="Ramakrishna P."/>
            <person name="Satoh S."/>
            <person name="Sattley W.M."/>
            <person name="Shimada Y."/>
            <person name="Taylor H.L."/>
            <person name="Tomo T."/>
            <person name="Tsuchiya T."/>
            <person name="Wang Z.T."/>
            <person name="Raymond J."/>
            <person name="Mimuro M."/>
            <person name="Blankenship R.E."/>
            <person name="Touchman J.W."/>
        </authorList>
    </citation>
    <scope>NUCLEOTIDE SEQUENCE [LARGE SCALE GENOMIC DNA]</scope>
    <source>
        <strain evidence="3">MBIC 11017</strain>
    </source>
</reference>
<dbReference type="HOGENOM" id="CLU_118146_1_0_3"/>
<proteinExistence type="predicted"/>
<organism evidence="2 3">
    <name type="scientific">Acaryochloris marina (strain MBIC 11017)</name>
    <dbReference type="NCBI Taxonomy" id="329726"/>
    <lineage>
        <taxon>Bacteria</taxon>
        <taxon>Bacillati</taxon>
        <taxon>Cyanobacteriota</taxon>
        <taxon>Cyanophyceae</taxon>
        <taxon>Acaryochloridales</taxon>
        <taxon>Acaryochloridaceae</taxon>
        <taxon>Acaryochloris</taxon>
    </lineage>
</organism>
<dbReference type="Pfam" id="PF03968">
    <property type="entry name" value="LptD_N"/>
    <property type="match status" value="1"/>
</dbReference>
<dbReference type="AlphaFoldDB" id="B0C9J9"/>
<name>B0C9J9_ACAM1</name>
<dbReference type="eggNOG" id="COG1452">
    <property type="taxonomic scope" value="Bacteria"/>
</dbReference>
<dbReference type="KEGG" id="amr:AM1_4029"/>
<sequence length="136" mass="15228">MSNLQMRAPIFRLRVNLVCIILLGLGAIFFNPIQAQDQRRSLTLRADVQKANAKTGIVTAAGNVQILYPQHKLKATAAKAQYFSRERRILMEGDVLIEHEGNNIQADKITYVIDEGRFEAETESSEAVETNVNLSQ</sequence>
<evidence type="ECO:0000313" key="2">
    <source>
        <dbReference type="EMBL" id="ABW29012.1"/>
    </source>
</evidence>